<feature type="region of interest" description="Disordered" evidence="2">
    <location>
        <begin position="60"/>
        <end position="92"/>
    </location>
</feature>
<sequence>MGDSIVTIEDIKENREENKENVSHHPHNGKEILKIAVSPKGDYAVTYNSDNSIVGWNITEKKDHPVEEESDMKVDVEMEVEDDELETEDDEMKVKDDEIETEDDEMEVEDDEIETGDNEMEIEDDEIETGDNEMKVEDDEIKVEDDEKKVEDDEKKVKNVKMKAVNVEIKVSNRDSKMVVVMYKVGERWIHKIYKLGNNQPIKKYESNEENEIISFTLDGKIVQCRDKRIKVYSLSNTNNKLKLESVYKISIGDTLRKYGITENKIWARSSGFLYLWDLNSFHFNSYLPERSYKITNKANIDSSIHVLTGDSRQKFIFLNGFNFPVRYIENDNLSKKERDYFLVYDIFDKYNQLVKASFYYKTNTKKIYRVYGDSKIITDEKFNVISKEDECEQKFMICNLQSNKVYGVDSNNKIITADISDYNLLKSDYKDDNKVYGVDNNNKIITANINKYILFKSDYEYDDENSGWSNYLNEYDINDTIVDPDMIMIQQLLDDTKTDNSLLTFVNEVYSWEIKKLGPTIIIKVLKGKDEIDSKKITYKLIKYTLLKNNALALKVKREIKKEAKKKVDREILVIFKLYGNKIQLQYLTYLSNKSVKNESQNKNEKNEESFEDLFVDIMKKLKYILRYYHGASLLTTKILRNVLYDTCTSIVQYI</sequence>
<evidence type="ECO:0000256" key="1">
    <source>
        <dbReference type="SAM" id="Coils"/>
    </source>
</evidence>
<evidence type="ECO:0000313" key="3">
    <source>
        <dbReference type="EMBL" id="PKY59114.1"/>
    </source>
</evidence>
<feature type="compositionally biased region" description="Basic and acidic residues" evidence="2">
    <location>
        <begin position="9"/>
        <end position="30"/>
    </location>
</feature>
<accession>A0A2I1HJT4</accession>
<dbReference type="EMBL" id="LLXI01003370">
    <property type="protein sequence ID" value="PKY59114.1"/>
    <property type="molecule type" value="Genomic_DNA"/>
</dbReference>
<comment type="caution">
    <text evidence="3">The sequence shown here is derived from an EMBL/GenBank/DDBJ whole genome shotgun (WGS) entry which is preliminary data.</text>
</comment>
<dbReference type="AlphaFoldDB" id="A0A2I1HJT4"/>
<feature type="coiled-coil region" evidence="1">
    <location>
        <begin position="136"/>
        <end position="163"/>
    </location>
</feature>
<evidence type="ECO:0000313" key="4">
    <source>
        <dbReference type="Proteomes" id="UP000234323"/>
    </source>
</evidence>
<reference evidence="3 4" key="1">
    <citation type="submission" date="2015-10" db="EMBL/GenBank/DDBJ databases">
        <title>Genome analyses suggest a sexual origin of heterokaryosis in a supposedly ancient asexual fungus.</title>
        <authorList>
            <person name="Ropars J."/>
            <person name="Sedzielewska K."/>
            <person name="Noel J."/>
            <person name="Charron P."/>
            <person name="Farinelli L."/>
            <person name="Marton T."/>
            <person name="Kruger M."/>
            <person name="Pelin A."/>
            <person name="Brachmann A."/>
            <person name="Corradi N."/>
        </authorList>
    </citation>
    <scope>NUCLEOTIDE SEQUENCE [LARGE SCALE GENOMIC DNA]</scope>
    <source>
        <strain evidence="3 4">A4</strain>
    </source>
</reference>
<feature type="compositionally biased region" description="Basic and acidic residues" evidence="2">
    <location>
        <begin position="60"/>
        <end position="76"/>
    </location>
</feature>
<organism evidence="3 4">
    <name type="scientific">Rhizophagus irregularis</name>
    <dbReference type="NCBI Taxonomy" id="588596"/>
    <lineage>
        <taxon>Eukaryota</taxon>
        <taxon>Fungi</taxon>
        <taxon>Fungi incertae sedis</taxon>
        <taxon>Mucoromycota</taxon>
        <taxon>Glomeromycotina</taxon>
        <taxon>Glomeromycetes</taxon>
        <taxon>Glomerales</taxon>
        <taxon>Glomeraceae</taxon>
        <taxon>Rhizophagus</taxon>
    </lineage>
</organism>
<feature type="compositionally biased region" description="Acidic residues" evidence="2">
    <location>
        <begin position="77"/>
        <end position="92"/>
    </location>
</feature>
<dbReference type="InterPro" id="IPR036322">
    <property type="entry name" value="WD40_repeat_dom_sf"/>
</dbReference>
<dbReference type="SUPFAM" id="SSF50978">
    <property type="entry name" value="WD40 repeat-like"/>
    <property type="match status" value="1"/>
</dbReference>
<protein>
    <submittedName>
        <fullName evidence="3">Uncharacterized protein</fullName>
    </submittedName>
</protein>
<dbReference type="Proteomes" id="UP000234323">
    <property type="component" value="Unassembled WGS sequence"/>
</dbReference>
<gene>
    <name evidence="3" type="ORF">RhiirA4_481596</name>
</gene>
<name>A0A2I1HJT4_9GLOM</name>
<keyword evidence="1" id="KW-0175">Coiled coil</keyword>
<evidence type="ECO:0000256" key="2">
    <source>
        <dbReference type="SAM" id="MobiDB-lite"/>
    </source>
</evidence>
<feature type="region of interest" description="Disordered" evidence="2">
    <location>
        <begin position="1"/>
        <end position="30"/>
    </location>
</feature>
<proteinExistence type="predicted"/>
<keyword evidence="4" id="KW-1185">Reference proteome</keyword>